<gene>
    <name evidence="1" type="ORF">SBAD_LOCUS6227</name>
</gene>
<protein>
    <submittedName>
        <fullName evidence="3">BHLH domain-containing protein</fullName>
    </submittedName>
</protein>
<evidence type="ECO:0000313" key="1">
    <source>
        <dbReference type="EMBL" id="VDP09556.1"/>
    </source>
</evidence>
<accession>A0A183IRI0</accession>
<reference evidence="1 2" key="2">
    <citation type="submission" date="2018-11" db="EMBL/GenBank/DDBJ databases">
        <authorList>
            <consortium name="Pathogen Informatics"/>
        </authorList>
    </citation>
    <scope>NUCLEOTIDE SEQUENCE [LARGE SCALE GENOMIC DNA]</scope>
</reference>
<dbReference type="AlphaFoldDB" id="A0A183IRI0"/>
<organism evidence="3">
    <name type="scientific">Soboliphyme baturini</name>
    <dbReference type="NCBI Taxonomy" id="241478"/>
    <lineage>
        <taxon>Eukaryota</taxon>
        <taxon>Metazoa</taxon>
        <taxon>Ecdysozoa</taxon>
        <taxon>Nematoda</taxon>
        <taxon>Enoplea</taxon>
        <taxon>Dorylaimia</taxon>
        <taxon>Dioctophymatida</taxon>
        <taxon>Dioctophymatoidea</taxon>
        <taxon>Soboliphymatidae</taxon>
        <taxon>Soboliphyme</taxon>
    </lineage>
</organism>
<keyword evidence="2" id="KW-1185">Reference proteome</keyword>
<sequence>RTIDGSPSGSRCHLQLAKLVANEETCPKLHSNSRKMNSLAQRPNHCATATPQRFQNAVYELSEYILILKYNVSLLNKDENEALSRRTHRQIDLSANHHHDENIRKCLKAVAAAAAGDYCLLCTVELAASAVSHSLAIPPVSLACLCDE</sequence>
<dbReference type="Proteomes" id="UP000270296">
    <property type="component" value="Unassembled WGS sequence"/>
</dbReference>
<evidence type="ECO:0000313" key="3">
    <source>
        <dbReference type="WBParaSite" id="SBAD_0000647001-mRNA-1"/>
    </source>
</evidence>
<reference evidence="3" key="1">
    <citation type="submission" date="2016-06" db="UniProtKB">
        <authorList>
            <consortium name="WormBaseParasite"/>
        </authorList>
    </citation>
    <scope>IDENTIFICATION</scope>
</reference>
<dbReference type="EMBL" id="UZAM01009584">
    <property type="protein sequence ID" value="VDP09556.1"/>
    <property type="molecule type" value="Genomic_DNA"/>
</dbReference>
<name>A0A183IRI0_9BILA</name>
<evidence type="ECO:0000313" key="2">
    <source>
        <dbReference type="Proteomes" id="UP000270296"/>
    </source>
</evidence>
<proteinExistence type="predicted"/>
<dbReference type="WBParaSite" id="SBAD_0000647001-mRNA-1">
    <property type="protein sequence ID" value="SBAD_0000647001-mRNA-1"/>
    <property type="gene ID" value="SBAD_0000647001"/>
</dbReference>